<feature type="region of interest" description="Disordered" evidence="1">
    <location>
        <begin position="101"/>
        <end position="135"/>
    </location>
</feature>
<dbReference type="AlphaFoldDB" id="A0A917WGJ8"/>
<dbReference type="Proteomes" id="UP000655208">
    <property type="component" value="Unassembled WGS sequence"/>
</dbReference>
<reference evidence="2" key="1">
    <citation type="journal article" date="2014" name="Int. J. Syst. Evol. Microbiol.">
        <title>Complete genome sequence of Corynebacterium casei LMG S-19264T (=DSM 44701T), isolated from a smear-ripened cheese.</title>
        <authorList>
            <consortium name="US DOE Joint Genome Institute (JGI-PGF)"/>
            <person name="Walter F."/>
            <person name="Albersmeier A."/>
            <person name="Kalinowski J."/>
            <person name="Ruckert C."/>
        </authorList>
    </citation>
    <scope>NUCLEOTIDE SEQUENCE</scope>
    <source>
        <strain evidence="2">CGMCC 4.7308</strain>
    </source>
</reference>
<evidence type="ECO:0000313" key="3">
    <source>
        <dbReference type="Proteomes" id="UP000655208"/>
    </source>
</evidence>
<comment type="caution">
    <text evidence="2">The sequence shown here is derived from an EMBL/GenBank/DDBJ whole genome shotgun (WGS) entry which is preliminary data.</text>
</comment>
<sequence>MGNCSAEVWPEPEEAPEPPDEPPGIELPLIPLMPLMSELLLPPPVDIGTVPLGVDVALVGLSEVVDPELLVLLLPPPQAVRASAAAATPAINVTLRVRSTRSPSAVTGRAGADGRRRCGAGVRRRPGSPACGRAR</sequence>
<name>A0A917WGJ8_9ACTN</name>
<keyword evidence="3" id="KW-1185">Reference proteome</keyword>
<dbReference type="EMBL" id="BMNA01000004">
    <property type="protein sequence ID" value="GGM02343.1"/>
    <property type="molecule type" value="Genomic_DNA"/>
</dbReference>
<protein>
    <submittedName>
        <fullName evidence="2">Uncharacterized protein</fullName>
    </submittedName>
</protein>
<accession>A0A917WGJ8</accession>
<organism evidence="2 3">
    <name type="scientific">Nakamurella endophytica</name>
    <dbReference type="NCBI Taxonomy" id="1748367"/>
    <lineage>
        <taxon>Bacteria</taxon>
        <taxon>Bacillati</taxon>
        <taxon>Actinomycetota</taxon>
        <taxon>Actinomycetes</taxon>
        <taxon>Nakamurellales</taxon>
        <taxon>Nakamurellaceae</taxon>
        <taxon>Nakamurella</taxon>
    </lineage>
</organism>
<feature type="compositionally biased region" description="Acidic residues" evidence="1">
    <location>
        <begin position="10"/>
        <end position="20"/>
    </location>
</feature>
<gene>
    <name evidence="2" type="ORF">GCM10011594_23030</name>
</gene>
<proteinExistence type="predicted"/>
<feature type="region of interest" description="Disordered" evidence="1">
    <location>
        <begin position="1"/>
        <end position="23"/>
    </location>
</feature>
<reference evidence="2" key="2">
    <citation type="submission" date="2020-09" db="EMBL/GenBank/DDBJ databases">
        <authorList>
            <person name="Sun Q."/>
            <person name="Zhou Y."/>
        </authorList>
    </citation>
    <scope>NUCLEOTIDE SEQUENCE</scope>
    <source>
        <strain evidence="2">CGMCC 4.7308</strain>
    </source>
</reference>
<evidence type="ECO:0000256" key="1">
    <source>
        <dbReference type="SAM" id="MobiDB-lite"/>
    </source>
</evidence>
<evidence type="ECO:0000313" key="2">
    <source>
        <dbReference type="EMBL" id="GGM02343.1"/>
    </source>
</evidence>